<evidence type="ECO:0000313" key="2">
    <source>
        <dbReference type="Proteomes" id="UP000076623"/>
    </source>
</evidence>
<dbReference type="RefSeq" id="WP_066396047.1">
    <property type="nucleotide sequence ID" value="NZ_CP015378.1"/>
</dbReference>
<name>A0A160INZ5_9BACL</name>
<protein>
    <submittedName>
        <fullName evidence="1">Uncharacterized protein</fullName>
    </submittedName>
</protein>
<dbReference type="InterPro" id="IPR024563">
    <property type="entry name" value="YqhR"/>
</dbReference>
<accession>A0A160INZ5</accession>
<reference evidence="1 2" key="1">
    <citation type="submission" date="2016-04" db="EMBL/GenBank/DDBJ databases">
        <title>Complete genome sequence of Fictibacillus phosphorivorans G25-29, a strain toxic to nematodes.</title>
        <authorList>
            <person name="Zheng Z."/>
        </authorList>
    </citation>
    <scope>NUCLEOTIDE SEQUENCE [LARGE SCALE GENOMIC DNA]</scope>
    <source>
        <strain evidence="1 2">G25-29</strain>
    </source>
</reference>
<dbReference type="OrthoDB" id="2691442at2"/>
<dbReference type="STRING" id="1221500.ABE65_013875"/>
<dbReference type="Pfam" id="PF11085">
    <property type="entry name" value="YqhR"/>
    <property type="match status" value="1"/>
</dbReference>
<dbReference type="EMBL" id="CP015378">
    <property type="protein sequence ID" value="ANC77827.1"/>
    <property type="molecule type" value="Genomic_DNA"/>
</dbReference>
<dbReference type="AlphaFoldDB" id="A0A160INZ5"/>
<dbReference type="Proteomes" id="UP000076623">
    <property type="component" value="Chromosome"/>
</dbReference>
<dbReference type="KEGG" id="fpn:ABE65_013875"/>
<sequence>MSDSKLEQNKQEAQSSFMSRVVGVGFFGGLIWACFGFIAYYLNFSKVGPALVLAPWALGKWKSQWIGQLISILIIALLSILVAIAYRYAFAKIKSMWAGIIFGVALWGIVFFLLHPIFPGLEPMNTIGKNTITTTLCIYILYGVFVGYSISFEYSERHGQSQGNKESTQSS</sequence>
<organism evidence="1 2">
    <name type="scientific">Fictibacillus phosphorivorans</name>
    <dbReference type="NCBI Taxonomy" id="1221500"/>
    <lineage>
        <taxon>Bacteria</taxon>
        <taxon>Bacillati</taxon>
        <taxon>Bacillota</taxon>
        <taxon>Bacilli</taxon>
        <taxon>Bacillales</taxon>
        <taxon>Fictibacillaceae</taxon>
        <taxon>Fictibacillus</taxon>
    </lineage>
</organism>
<proteinExistence type="predicted"/>
<evidence type="ECO:0000313" key="1">
    <source>
        <dbReference type="EMBL" id="ANC77827.1"/>
    </source>
</evidence>
<keyword evidence="2" id="KW-1185">Reference proteome</keyword>
<gene>
    <name evidence="1" type="ORF">ABE65_013875</name>
</gene>